<organism evidence="1 2">
    <name type="scientific">Agrobacterium genomosp. 2 str. CFBP 5494</name>
    <dbReference type="NCBI Taxonomy" id="1183436"/>
    <lineage>
        <taxon>Bacteria</taxon>
        <taxon>Pseudomonadati</taxon>
        <taxon>Pseudomonadota</taxon>
        <taxon>Alphaproteobacteria</taxon>
        <taxon>Hyphomicrobiales</taxon>
        <taxon>Rhizobiaceae</taxon>
        <taxon>Rhizobium/Agrobacterium group</taxon>
        <taxon>Agrobacterium</taxon>
        <taxon>Agrobacterium tumefaciens complex</taxon>
    </lineage>
</organism>
<dbReference type="RefSeq" id="WP_080823665.1">
    <property type="nucleotide sequence ID" value="NZ_LT009721.1"/>
</dbReference>
<gene>
    <name evidence="1" type="ORF">AGR2A_pb10115</name>
</gene>
<evidence type="ECO:0000313" key="1">
    <source>
        <dbReference type="EMBL" id="CUX03341.1"/>
    </source>
</evidence>
<evidence type="ECO:0000313" key="2">
    <source>
        <dbReference type="Proteomes" id="UP000191933"/>
    </source>
</evidence>
<accession>A0A9W5B839</accession>
<name>A0A9W5B839_9HYPH</name>
<comment type="caution">
    <text evidence="1">The sequence shown here is derived from an EMBL/GenBank/DDBJ whole genome shotgun (WGS) entry which is preliminary data.</text>
</comment>
<dbReference type="AlphaFoldDB" id="A0A9W5B839"/>
<reference evidence="1 2" key="1">
    <citation type="submission" date="2016-01" db="EMBL/GenBank/DDBJ databases">
        <authorList>
            <person name="Regsiter A."/>
            <person name="william w."/>
        </authorList>
    </citation>
    <scope>NUCLEOTIDE SEQUENCE [LARGE SCALE GENOMIC DNA]</scope>
    <source>
        <strain evidence="1 2">CFBP 5494</strain>
    </source>
</reference>
<protein>
    <submittedName>
        <fullName evidence="1">Uncharacterized protein</fullName>
    </submittedName>
</protein>
<proteinExistence type="predicted"/>
<sequence>MRTVDDWLEDWLAEHRNVRLEDAHPMANAVRAAALADGYSLELLRDAGDGDIERFVGPVVVSQVIAGSTVAPLEGTIGRV</sequence>
<keyword evidence="2" id="KW-1185">Reference proteome</keyword>
<dbReference type="EMBL" id="FBVY01000047">
    <property type="protein sequence ID" value="CUX03341.1"/>
    <property type="molecule type" value="Genomic_DNA"/>
</dbReference>
<dbReference type="Proteomes" id="UP000191933">
    <property type="component" value="Unassembled WGS sequence"/>
</dbReference>